<evidence type="ECO:0000256" key="1">
    <source>
        <dbReference type="ARBA" id="ARBA00023015"/>
    </source>
</evidence>
<dbReference type="PANTHER" id="PTHR35807:SF1">
    <property type="entry name" value="TRANSCRIPTIONAL REGULATOR REDD"/>
    <property type="match status" value="1"/>
</dbReference>
<evidence type="ECO:0000259" key="3">
    <source>
        <dbReference type="SMART" id="SM01043"/>
    </source>
</evidence>
<evidence type="ECO:0000256" key="2">
    <source>
        <dbReference type="ARBA" id="ARBA00023163"/>
    </source>
</evidence>
<keyword evidence="5" id="KW-1185">Reference proteome</keyword>
<organism evidence="4 5">
    <name type="scientific">Actinomadura rubrisoli</name>
    <dbReference type="NCBI Taxonomy" id="2530368"/>
    <lineage>
        <taxon>Bacteria</taxon>
        <taxon>Bacillati</taxon>
        <taxon>Actinomycetota</taxon>
        <taxon>Actinomycetes</taxon>
        <taxon>Streptosporangiales</taxon>
        <taxon>Thermomonosporaceae</taxon>
        <taxon>Actinomadura</taxon>
    </lineage>
</organism>
<dbReference type="Proteomes" id="UP000294513">
    <property type="component" value="Unassembled WGS sequence"/>
</dbReference>
<dbReference type="SMART" id="SM01043">
    <property type="entry name" value="BTAD"/>
    <property type="match status" value="1"/>
</dbReference>
<dbReference type="SUPFAM" id="SSF48452">
    <property type="entry name" value="TPR-like"/>
    <property type="match status" value="1"/>
</dbReference>
<keyword evidence="1" id="KW-0805">Transcription regulation</keyword>
<dbReference type="EMBL" id="SMKU01000299">
    <property type="protein sequence ID" value="TDD70835.1"/>
    <property type="molecule type" value="Genomic_DNA"/>
</dbReference>
<dbReference type="AlphaFoldDB" id="A0A4R5AGQ3"/>
<accession>A0A4R5AGQ3</accession>
<gene>
    <name evidence="4" type="ORF">E1298_36365</name>
</gene>
<dbReference type="InterPro" id="IPR005158">
    <property type="entry name" value="BTAD"/>
</dbReference>
<dbReference type="PANTHER" id="PTHR35807">
    <property type="entry name" value="TRANSCRIPTIONAL REGULATOR REDD-RELATED"/>
    <property type="match status" value="1"/>
</dbReference>
<proteinExistence type="predicted"/>
<evidence type="ECO:0000313" key="5">
    <source>
        <dbReference type="Proteomes" id="UP000294513"/>
    </source>
</evidence>
<dbReference type="OrthoDB" id="3473908at2"/>
<dbReference type="GO" id="GO:0006355">
    <property type="term" value="P:regulation of DNA-templated transcription"/>
    <property type="evidence" value="ECO:0007669"/>
    <property type="project" value="TreeGrafter"/>
</dbReference>
<sequence>MSIKGGGSMRFSILGESATIKDDLGRDVLPETRRRQHLVRSLVCVLAYQDWALSARQLKPLIWRDADSRNLTSNLTSLIYDARRLIPRDRLISTLGRDGTTRYHLDRRAGDEVDVELFRAAFTLGRQARDAGDLHTAASSYSRALLLWSSDEAGVSLGDFPKTPIMLKNRENLLSQRRQASEAYIEVRLALGHHIADLADEIHGLIQTQQTNTRLHHLRILSLYRAGRRGEALLAYEDAVKMFERLPPTSLGHDLDRLRERIVNDDPRLLHEG</sequence>
<keyword evidence="2" id="KW-0804">Transcription</keyword>
<dbReference type="Gene3D" id="1.25.40.10">
    <property type="entry name" value="Tetratricopeptide repeat domain"/>
    <property type="match status" value="1"/>
</dbReference>
<protein>
    <recommendedName>
        <fullName evidence="3">Bacterial transcriptional activator domain-containing protein</fullName>
    </recommendedName>
</protein>
<name>A0A4R5AGQ3_9ACTN</name>
<feature type="domain" description="Bacterial transcriptional activator" evidence="3">
    <location>
        <begin position="113"/>
        <end position="263"/>
    </location>
</feature>
<comment type="caution">
    <text evidence="4">The sequence shown here is derived from an EMBL/GenBank/DDBJ whole genome shotgun (WGS) entry which is preliminary data.</text>
</comment>
<dbReference type="GO" id="GO:0003677">
    <property type="term" value="F:DNA binding"/>
    <property type="evidence" value="ECO:0007669"/>
    <property type="project" value="TreeGrafter"/>
</dbReference>
<dbReference type="Pfam" id="PF03704">
    <property type="entry name" value="BTAD"/>
    <property type="match status" value="1"/>
</dbReference>
<dbReference type="InterPro" id="IPR011990">
    <property type="entry name" value="TPR-like_helical_dom_sf"/>
</dbReference>
<evidence type="ECO:0000313" key="4">
    <source>
        <dbReference type="EMBL" id="TDD70835.1"/>
    </source>
</evidence>
<reference evidence="4 5" key="1">
    <citation type="submission" date="2019-03" db="EMBL/GenBank/DDBJ databases">
        <title>Draft genome sequences of novel Actinobacteria.</title>
        <authorList>
            <person name="Sahin N."/>
            <person name="Ay H."/>
            <person name="Saygin H."/>
        </authorList>
    </citation>
    <scope>NUCLEOTIDE SEQUENCE [LARGE SCALE GENOMIC DNA]</scope>
    <source>
        <strain evidence="4 5">H3C3</strain>
    </source>
</reference>
<dbReference type="InterPro" id="IPR051677">
    <property type="entry name" value="AfsR-DnrI-RedD_regulator"/>
</dbReference>